<evidence type="ECO:0000313" key="4">
    <source>
        <dbReference type="EMBL" id="HEC78844.1"/>
    </source>
</evidence>
<evidence type="ECO:0000256" key="1">
    <source>
        <dbReference type="ARBA" id="ARBA00022729"/>
    </source>
</evidence>
<dbReference type="InterPro" id="IPR026444">
    <property type="entry name" value="Secre_tail"/>
</dbReference>
<dbReference type="CDD" id="cd15482">
    <property type="entry name" value="Sialidase_non-viral"/>
    <property type="match status" value="1"/>
</dbReference>
<dbReference type="Gene3D" id="2.60.40.4070">
    <property type="match status" value="1"/>
</dbReference>
<name>A0A9C9EMS8_UNCW3</name>
<dbReference type="Gene3D" id="2.120.10.70">
    <property type="entry name" value="Fucose-specific lectin"/>
    <property type="match status" value="2"/>
</dbReference>
<evidence type="ECO:0000259" key="2">
    <source>
        <dbReference type="Pfam" id="PF10342"/>
    </source>
</evidence>
<dbReference type="Proteomes" id="UP000885826">
    <property type="component" value="Unassembled WGS sequence"/>
</dbReference>
<dbReference type="SUPFAM" id="SSF89372">
    <property type="entry name" value="Fucose-specific lectin"/>
    <property type="match status" value="1"/>
</dbReference>
<dbReference type="AlphaFoldDB" id="A0A9C9EMS8"/>
<sequence length="583" mass="66013">MSYILHRPRAIRYMIMSIFLVIFLPYLSPAKTVEVINPAFGDIYFINDIQTVQWQSDYLFDNARIELYKGKEYLCTLAALCENVETFEWTVSQGLVSGEDYQIKVIDTQDENNYGFSRYFRIAAHNPIDEADYPMPVTYSRQWEIHTVDNVADVGYFTGIDVDSQNHPHISYYDDSNDDLKHAYWDGSVWHTEVVDATGNVGTWTSLAVNRNDDNIHISYCDESNRDLKYARWNGSSWSVQTIDGSGNRGEYTCIALDSNGSPHISYIYGGSGDLMYAFWTGTIWGTMCVDDEDDTGRYTGIAIDNNNYPHFSYHDYTWNLWTHRHWAKYAYYTGSGWVRQWVDQRYYTGYYTSIAVDSTNVPHISYQGASHCDYAVRTGGSWSLTAVDPHVGDLYIAGTSMLIGNDGTPMVAYYRASSTFEGCLAFAFYDGANWVIEYVDTVGSVGGFPSMVMDGNGYLHISYVDYTNTALKYAKVLFTSIQEEHDAQQMIGQRLCLRPNPSNNGIVTISYKLSVSGLVRLSVYDALGREVKTLVNGIKSAGEHSTTWNSCDKDGVKVAAGIYFVQYTTLDNIQTKKLLLLR</sequence>
<reference evidence="4" key="1">
    <citation type="journal article" date="2020" name="mSystems">
        <title>Genome- and Community-Level Interaction Insights into Carbon Utilization and Element Cycling Functions of Hydrothermarchaeota in Hydrothermal Sediment.</title>
        <authorList>
            <person name="Zhou Z."/>
            <person name="Liu Y."/>
            <person name="Xu W."/>
            <person name="Pan J."/>
            <person name="Luo Z.H."/>
            <person name="Li M."/>
        </authorList>
    </citation>
    <scope>NUCLEOTIDE SEQUENCE</scope>
    <source>
        <strain evidence="4">HyVt-388</strain>
    </source>
</reference>
<accession>A0A9C9EMS8</accession>
<dbReference type="NCBIfam" id="TIGR04183">
    <property type="entry name" value="Por_Secre_tail"/>
    <property type="match status" value="1"/>
</dbReference>
<evidence type="ECO:0000313" key="5">
    <source>
        <dbReference type="Proteomes" id="UP000885826"/>
    </source>
</evidence>
<keyword evidence="1" id="KW-0732">Signal</keyword>
<dbReference type="Pfam" id="PF13860">
    <property type="entry name" value="FlgD_ig"/>
    <property type="match status" value="1"/>
</dbReference>
<dbReference type="InterPro" id="IPR025965">
    <property type="entry name" value="FlgD/Vpr_Ig-like"/>
</dbReference>
<proteinExistence type="predicted"/>
<comment type="caution">
    <text evidence="4">The sequence shown here is derived from an EMBL/GenBank/DDBJ whole genome shotgun (WGS) entry which is preliminary data.</text>
</comment>
<evidence type="ECO:0000259" key="3">
    <source>
        <dbReference type="Pfam" id="PF13860"/>
    </source>
</evidence>
<protein>
    <submittedName>
        <fullName evidence="4">T9SS type A sorting domain-containing protein</fullName>
    </submittedName>
</protein>
<feature type="domain" description="Yeast cell wall synthesis Kre9/Knh1-like N-terminal" evidence="2">
    <location>
        <begin position="50"/>
        <end position="122"/>
    </location>
</feature>
<feature type="domain" description="FlgD/Vpr Ig-like" evidence="3">
    <location>
        <begin position="519"/>
        <end position="569"/>
    </location>
</feature>
<organism evidence="4 5">
    <name type="scientific">candidate division WOR-3 bacterium</name>
    <dbReference type="NCBI Taxonomy" id="2052148"/>
    <lineage>
        <taxon>Bacteria</taxon>
        <taxon>Bacteria division WOR-3</taxon>
    </lineage>
</organism>
<dbReference type="EMBL" id="DRIG01000072">
    <property type="protein sequence ID" value="HEC78844.1"/>
    <property type="molecule type" value="Genomic_DNA"/>
</dbReference>
<gene>
    <name evidence="4" type="ORF">ENI34_06840</name>
</gene>
<dbReference type="InterPro" id="IPR018466">
    <property type="entry name" value="Kre9/Knh1-like_N"/>
</dbReference>
<dbReference type="Pfam" id="PF10342">
    <property type="entry name" value="Kre9_KNH"/>
    <property type="match status" value="1"/>
</dbReference>